<dbReference type="InterPro" id="IPR007219">
    <property type="entry name" value="XnlR_reg_dom"/>
</dbReference>
<feature type="compositionally biased region" description="Polar residues" evidence="2">
    <location>
        <begin position="7"/>
        <end position="18"/>
    </location>
</feature>
<evidence type="ECO:0000256" key="1">
    <source>
        <dbReference type="ARBA" id="ARBA00023242"/>
    </source>
</evidence>
<evidence type="ECO:0000256" key="2">
    <source>
        <dbReference type="SAM" id="MobiDB-lite"/>
    </source>
</evidence>
<dbReference type="Proteomes" id="UP000256328">
    <property type="component" value="Unassembled WGS sequence"/>
</dbReference>
<accession>A0A3D8R753</accession>
<feature type="domain" description="Xylanolytic transcriptional activator regulatory" evidence="3">
    <location>
        <begin position="276"/>
        <end position="349"/>
    </location>
</feature>
<dbReference type="PANTHER" id="PTHR31668:SF10">
    <property type="entry name" value="ZN(II)2CYS6 TRANSCRIPTION FACTOR (EUROFUNG)"/>
    <property type="match status" value="1"/>
</dbReference>
<dbReference type="GO" id="GO:0001080">
    <property type="term" value="P:nitrogen catabolite activation of transcription from RNA polymerase II promoter"/>
    <property type="evidence" value="ECO:0007669"/>
    <property type="project" value="TreeGrafter"/>
</dbReference>
<evidence type="ECO:0000259" key="3">
    <source>
        <dbReference type="SMART" id="SM00906"/>
    </source>
</evidence>
<keyword evidence="5" id="KW-1185">Reference proteome</keyword>
<feature type="region of interest" description="Disordered" evidence="2">
    <location>
        <begin position="1"/>
        <end position="77"/>
    </location>
</feature>
<dbReference type="AlphaFoldDB" id="A0A3D8R753"/>
<dbReference type="EMBL" id="PDLN01000012">
    <property type="protein sequence ID" value="RDW69885.1"/>
    <property type="molecule type" value="Genomic_DNA"/>
</dbReference>
<dbReference type="GO" id="GO:0006351">
    <property type="term" value="P:DNA-templated transcription"/>
    <property type="evidence" value="ECO:0007669"/>
    <property type="project" value="InterPro"/>
</dbReference>
<dbReference type="CDD" id="cd12148">
    <property type="entry name" value="fungal_TF_MHR"/>
    <property type="match status" value="1"/>
</dbReference>
<comment type="caution">
    <text evidence="4">The sequence shown here is derived from an EMBL/GenBank/DDBJ whole genome shotgun (WGS) entry which is preliminary data.</text>
</comment>
<dbReference type="InterPro" id="IPR050797">
    <property type="entry name" value="Carb_Metab_Trans_Reg"/>
</dbReference>
<gene>
    <name evidence="4" type="ORF">BP5796_08282</name>
</gene>
<sequence length="636" mass="71176">MSDAKGLSQSKVRPSATPSGFHEFSQPRPSLLEHRPRNETPRALPPALSPGSPSRIHISNRNGPKPFRAPTAPVAEERHEKAVHILGPSGAHDSLFLEQHLSPDPMSEAGQELIGMYSNDKCKPVGFVSLLSGQETNTKDPSSFMNQRLIIRQILGPFRDTLISMYVLKPYMQAEADPAPSYRYIQKIHPAFPIEDKAVLFQSNLSDGLICAVYSTSLIYWKNTHALSSHPCPDLKFVRHLAGGALQDEFASPRLSTVAAGLVFLTGRPVTSIIETSMTVGRVVALAHSLGLNRDPTNWKIPHHHKSLRVRLWRCLIIHDTWSSFSRGIPAHILSTQHDVPIPSLATHISVAKQSEDEVMAAQGFVLLCELTVILREMMMITYDLSPKTQEDVSKKLRKHEVSLDLWEESFSNWKETQSLRSSNQVTGSSSLTLEFLTIKMFLSRIALHESSKAEAPQSLEIRQSYQLHCRKAAHNVVEFMAGLSKLNFEEFWLPYAASHLTVCATLLLRCALETDDIEAAKSCTWDVRKLQDVLKTARDDYEWELGETCLGHCENLISRAKNTNIELENVDDNETIRQSSQSEIDHRDILDSFSNDELWGAAVFMNTAPWDAIDAQMGYNGYFDITTADGNLTWG</sequence>
<dbReference type="SMART" id="SM00906">
    <property type="entry name" value="Fungal_trans"/>
    <property type="match status" value="1"/>
</dbReference>
<dbReference type="GO" id="GO:0003677">
    <property type="term" value="F:DNA binding"/>
    <property type="evidence" value="ECO:0007669"/>
    <property type="project" value="InterPro"/>
</dbReference>
<evidence type="ECO:0000313" key="5">
    <source>
        <dbReference type="Proteomes" id="UP000256328"/>
    </source>
</evidence>
<keyword evidence="1" id="KW-0539">Nucleus</keyword>
<dbReference type="GO" id="GO:0008270">
    <property type="term" value="F:zinc ion binding"/>
    <property type="evidence" value="ECO:0007669"/>
    <property type="project" value="InterPro"/>
</dbReference>
<proteinExistence type="predicted"/>
<dbReference type="PANTHER" id="PTHR31668">
    <property type="entry name" value="GLUCOSE TRANSPORT TRANSCRIPTION REGULATOR RGT1-RELATED-RELATED"/>
    <property type="match status" value="1"/>
</dbReference>
<organism evidence="4 5">
    <name type="scientific">Coleophoma crateriformis</name>
    <dbReference type="NCBI Taxonomy" id="565419"/>
    <lineage>
        <taxon>Eukaryota</taxon>
        <taxon>Fungi</taxon>
        <taxon>Dikarya</taxon>
        <taxon>Ascomycota</taxon>
        <taxon>Pezizomycotina</taxon>
        <taxon>Leotiomycetes</taxon>
        <taxon>Helotiales</taxon>
        <taxon>Dermateaceae</taxon>
        <taxon>Coleophoma</taxon>
    </lineage>
</organism>
<reference evidence="4 5" key="1">
    <citation type="journal article" date="2018" name="IMA Fungus">
        <title>IMA Genome-F 9: Draft genome sequence of Annulohypoxylon stygium, Aspergillus mulundensis, Berkeleyomyces basicola (syn. Thielaviopsis basicola), Ceratocystis smalleyi, two Cercospora beticola strains, Coleophoma cylindrospora, Fusarium fracticaudum, Phialophora cf. hyalina, and Morchella septimelata.</title>
        <authorList>
            <person name="Wingfield B.D."/>
            <person name="Bills G.F."/>
            <person name="Dong Y."/>
            <person name="Huang W."/>
            <person name="Nel W.J."/>
            <person name="Swalarsk-Parry B.S."/>
            <person name="Vaghefi N."/>
            <person name="Wilken P.M."/>
            <person name="An Z."/>
            <person name="de Beer Z.W."/>
            <person name="De Vos L."/>
            <person name="Chen L."/>
            <person name="Duong T.A."/>
            <person name="Gao Y."/>
            <person name="Hammerbacher A."/>
            <person name="Kikkert J.R."/>
            <person name="Li Y."/>
            <person name="Li H."/>
            <person name="Li K."/>
            <person name="Li Q."/>
            <person name="Liu X."/>
            <person name="Ma X."/>
            <person name="Naidoo K."/>
            <person name="Pethybridge S.J."/>
            <person name="Sun J."/>
            <person name="Steenkamp E.T."/>
            <person name="van der Nest M.A."/>
            <person name="van Wyk S."/>
            <person name="Wingfield M.J."/>
            <person name="Xiong C."/>
            <person name="Yue Q."/>
            <person name="Zhang X."/>
        </authorList>
    </citation>
    <scope>NUCLEOTIDE SEQUENCE [LARGE SCALE GENOMIC DNA]</scope>
    <source>
        <strain evidence="4 5">BP5796</strain>
    </source>
</reference>
<protein>
    <recommendedName>
        <fullName evidence="3">Xylanolytic transcriptional activator regulatory domain-containing protein</fullName>
    </recommendedName>
</protein>
<dbReference type="OrthoDB" id="3034343at2759"/>
<name>A0A3D8R753_9HELO</name>
<evidence type="ECO:0000313" key="4">
    <source>
        <dbReference type="EMBL" id="RDW69885.1"/>
    </source>
</evidence>
<dbReference type="GO" id="GO:0005634">
    <property type="term" value="C:nucleus"/>
    <property type="evidence" value="ECO:0007669"/>
    <property type="project" value="TreeGrafter"/>
</dbReference>
<dbReference type="Pfam" id="PF04082">
    <property type="entry name" value="Fungal_trans"/>
    <property type="match status" value="1"/>
</dbReference>
<feature type="compositionally biased region" description="Basic and acidic residues" evidence="2">
    <location>
        <begin position="31"/>
        <end position="40"/>
    </location>
</feature>